<gene>
    <name evidence="1" type="primary">ORF40485</name>
</gene>
<organism evidence="1">
    <name type="scientific">Arion vulgaris</name>
    <dbReference type="NCBI Taxonomy" id="1028688"/>
    <lineage>
        <taxon>Eukaryota</taxon>
        <taxon>Metazoa</taxon>
        <taxon>Spiralia</taxon>
        <taxon>Lophotrochozoa</taxon>
        <taxon>Mollusca</taxon>
        <taxon>Gastropoda</taxon>
        <taxon>Heterobranchia</taxon>
        <taxon>Euthyneura</taxon>
        <taxon>Panpulmonata</taxon>
        <taxon>Eupulmonata</taxon>
        <taxon>Stylommatophora</taxon>
        <taxon>Helicina</taxon>
        <taxon>Arionoidea</taxon>
        <taxon>Arionidae</taxon>
        <taxon>Arion</taxon>
    </lineage>
</organism>
<evidence type="ECO:0000313" key="1">
    <source>
        <dbReference type="EMBL" id="CEK60827.1"/>
    </source>
</evidence>
<dbReference type="EMBL" id="HACG01013962">
    <property type="protein sequence ID" value="CEK60827.1"/>
    <property type="molecule type" value="Transcribed_RNA"/>
</dbReference>
<proteinExistence type="predicted"/>
<accession>A0A0B6YXG1</accession>
<name>A0A0B6YXG1_9EUPU</name>
<protein>
    <submittedName>
        <fullName evidence="1">Uncharacterized protein</fullName>
    </submittedName>
</protein>
<reference evidence="1" key="1">
    <citation type="submission" date="2014-12" db="EMBL/GenBank/DDBJ databases">
        <title>Insight into the proteome of Arion vulgaris.</title>
        <authorList>
            <person name="Aradska J."/>
            <person name="Bulat T."/>
            <person name="Smidak R."/>
            <person name="Sarate P."/>
            <person name="Gangsoo J."/>
            <person name="Sialana F."/>
            <person name="Bilban M."/>
            <person name="Lubec G."/>
        </authorList>
    </citation>
    <scope>NUCLEOTIDE SEQUENCE</scope>
    <source>
        <tissue evidence="1">Skin</tissue>
    </source>
</reference>
<feature type="non-terminal residue" evidence="1">
    <location>
        <position position="80"/>
    </location>
</feature>
<dbReference type="AlphaFoldDB" id="A0A0B6YXG1"/>
<feature type="non-terminal residue" evidence="1">
    <location>
        <position position="1"/>
    </location>
</feature>
<sequence>RDCEIMEYTSHSDTMKDKNTIDSEQRVHLSSNTTLPEHETNKNCTKICLLDFWITKLLLESSIESQPPEKPYRVDYICTE</sequence>